<keyword evidence="2" id="KW-0963">Cytoplasm</keyword>
<evidence type="ECO:0000313" key="6">
    <source>
        <dbReference type="EMBL" id="EGD73417.1"/>
    </source>
</evidence>
<dbReference type="EMBL" id="GL832966">
    <property type="protein sequence ID" value="EGD73417.1"/>
    <property type="molecule type" value="Genomic_DNA"/>
</dbReference>
<keyword evidence="4" id="KW-0677">Repeat</keyword>
<dbReference type="AlphaFoldDB" id="F2UAK1"/>
<dbReference type="PANTHER" id="PTHR22710:SF2">
    <property type="entry name" value="X-RAY RADIATION RESISTANCE-ASSOCIATED PROTEIN 1"/>
    <property type="match status" value="1"/>
</dbReference>
<evidence type="ECO:0000256" key="3">
    <source>
        <dbReference type="ARBA" id="ARBA00022614"/>
    </source>
</evidence>
<dbReference type="Gene3D" id="3.80.10.10">
    <property type="entry name" value="Ribonuclease Inhibitor"/>
    <property type="match status" value="1"/>
</dbReference>
<evidence type="ECO:0000256" key="4">
    <source>
        <dbReference type="ARBA" id="ARBA00022737"/>
    </source>
</evidence>
<organism evidence="7">
    <name type="scientific">Salpingoeca rosetta (strain ATCC 50818 / BSB-021)</name>
    <dbReference type="NCBI Taxonomy" id="946362"/>
    <lineage>
        <taxon>Eukaryota</taxon>
        <taxon>Choanoflagellata</taxon>
        <taxon>Craspedida</taxon>
        <taxon>Salpingoecidae</taxon>
        <taxon>Salpingoeca</taxon>
    </lineage>
</organism>
<protein>
    <submittedName>
        <fullName evidence="6">Uncharacterized protein</fullName>
    </submittedName>
</protein>
<dbReference type="SMART" id="SM00369">
    <property type="entry name" value="LRR_TYP"/>
    <property type="match status" value="2"/>
</dbReference>
<evidence type="ECO:0000313" key="7">
    <source>
        <dbReference type="Proteomes" id="UP000007799"/>
    </source>
</evidence>
<dbReference type="GO" id="GO:0005737">
    <property type="term" value="C:cytoplasm"/>
    <property type="evidence" value="ECO:0007669"/>
    <property type="project" value="UniProtKB-SubCell"/>
</dbReference>
<dbReference type="OrthoDB" id="676979at2759"/>
<dbReference type="Pfam" id="PF13855">
    <property type="entry name" value="LRR_8"/>
    <property type="match status" value="1"/>
</dbReference>
<dbReference type="KEGG" id="sre:PTSG_05116"/>
<dbReference type="PANTHER" id="PTHR22710">
    <property type="entry name" value="X-RAY RADIATION RESISTANCE ASSOCIATED PROTEIN 1 XRRA1"/>
    <property type="match status" value="1"/>
</dbReference>
<evidence type="ECO:0000256" key="2">
    <source>
        <dbReference type="ARBA" id="ARBA00022490"/>
    </source>
</evidence>
<evidence type="ECO:0000256" key="5">
    <source>
        <dbReference type="SAM" id="MobiDB-lite"/>
    </source>
</evidence>
<dbReference type="GO" id="GO:0005634">
    <property type="term" value="C:nucleus"/>
    <property type="evidence" value="ECO:0007669"/>
    <property type="project" value="TreeGrafter"/>
</dbReference>
<feature type="region of interest" description="Disordered" evidence="5">
    <location>
        <begin position="1"/>
        <end position="50"/>
    </location>
</feature>
<dbReference type="InterPro" id="IPR032675">
    <property type="entry name" value="LRR_dom_sf"/>
</dbReference>
<accession>F2UAK1</accession>
<name>F2UAK1_SALR5</name>
<dbReference type="Proteomes" id="UP000007799">
    <property type="component" value="Unassembled WGS sequence"/>
</dbReference>
<reference evidence="6" key="1">
    <citation type="submission" date="2009-08" db="EMBL/GenBank/DDBJ databases">
        <title>Annotation of Salpingoeca rosetta.</title>
        <authorList>
            <consortium name="The Broad Institute Genome Sequencing Platform"/>
            <person name="Russ C."/>
            <person name="Cuomo C."/>
            <person name="Burger G."/>
            <person name="Gray M.W."/>
            <person name="Holland P.W.H."/>
            <person name="King N."/>
            <person name="Lang F.B.F."/>
            <person name="Roger A.J."/>
            <person name="Ruiz-Trillo I."/>
            <person name="Young S.K."/>
            <person name="Zeng Q."/>
            <person name="Gargeya S."/>
            <person name="Alvarado L."/>
            <person name="Berlin A."/>
            <person name="Chapman S.B."/>
            <person name="Chen Z."/>
            <person name="Freedman E."/>
            <person name="Gellesch M."/>
            <person name="Goldberg J."/>
            <person name="Griggs A."/>
            <person name="Gujja S."/>
            <person name="Heilman E."/>
            <person name="Heiman D."/>
            <person name="Howarth C."/>
            <person name="Mehta T."/>
            <person name="Neiman D."/>
            <person name="Pearson M."/>
            <person name="Roberts A."/>
            <person name="Saif S."/>
            <person name="Shea T."/>
            <person name="Shenoy N."/>
            <person name="Sisk P."/>
            <person name="Stolte C."/>
            <person name="Sykes S."/>
            <person name="White J."/>
            <person name="Yandava C."/>
            <person name="Haas B."/>
            <person name="Nusbaum C."/>
            <person name="Birren B."/>
        </authorList>
    </citation>
    <scope>NUCLEOTIDE SEQUENCE [LARGE SCALE GENOMIC DNA]</scope>
    <source>
        <strain evidence="6">ATCC 50818</strain>
    </source>
</reference>
<dbReference type="SUPFAM" id="SSF52058">
    <property type="entry name" value="L domain-like"/>
    <property type="match status" value="1"/>
</dbReference>
<sequence length="412" mass="44330">MTDTRFRGFGRYPKPALAPLPVTGADNPQGVFDPTASANTATATSPNTAANTRTTVLQDTTAAPAARKGIAGSKNKWKAAETKDRASRFARVTKMLQDSMGRERKEKIRRKRLAMQMIGLRSFKADGSSPDEQKQHSDKPRDSADGTAPERGGSDSNKGGSSGDSKDSTTGEAVKPRVIMFSLPDNHRSASGRSSAPTSATNHRRHAARYRSTSGSAHSGGVRGSRPSSMPPVHAQAPKSLWKGGGAMGPSDREAEEAQLILDANVIFGICGLVDRTSDVAAVRLTDLDLVDARAHELAQFSQLQRVEAAENRLQLHHFAALPRLRVLELQSNHLRTLQPQPIGAFEHLQVLSLAHNRLKGDCISVLAAFPNLRSLDLSNNHISSFPVHVEKQQGSGEAAQQSYGGQGWEQC</sequence>
<dbReference type="STRING" id="946362.F2UAK1"/>
<feature type="region of interest" description="Disordered" evidence="5">
    <location>
        <begin position="121"/>
        <end position="251"/>
    </location>
</feature>
<dbReference type="InterPro" id="IPR001611">
    <property type="entry name" value="Leu-rich_rpt"/>
</dbReference>
<dbReference type="GeneID" id="16074278"/>
<evidence type="ECO:0000256" key="1">
    <source>
        <dbReference type="ARBA" id="ARBA00004496"/>
    </source>
</evidence>
<dbReference type="InParanoid" id="F2UAK1"/>
<dbReference type="RefSeq" id="XP_004993699.1">
    <property type="nucleotide sequence ID" value="XM_004993642.1"/>
</dbReference>
<feature type="compositionally biased region" description="Basic and acidic residues" evidence="5">
    <location>
        <begin position="131"/>
        <end position="144"/>
    </location>
</feature>
<comment type="subcellular location">
    <subcellularLocation>
        <location evidence="1">Cytoplasm</location>
    </subcellularLocation>
</comment>
<proteinExistence type="predicted"/>
<feature type="compositionally biased region" description="Polar residues" evidence="5">
    <location>
        <begin position="189"/>
        <end position="201"/>
    </location>
</feature>
<dbReference type="InterPro" id="IPR003591">
    <property type="entry name" value="Leu-rich_rpt_typical-subtyp"/>
</dbReference>
<gene>
    <name evidence="6" type="ORF">PTSG_05116</name>
</gene>
<keyword evidence="7" id="KW-1185">Reference proteome</keyword>
<dbReference type="PROSITE" id="PS51450">
    <property type="entry name" value="LRR"/>
    <property type="match status" value="1"/>
</dbReference>
<keyword evidence="3" id="KW-0433">Leucine-rich repeat</keyword>
<feature type="compositionally biased region" description="Low complexity" evidence="5">
    <location>
        <begin position="34"/>
        <end position="50"/>
    </location>
</feature>
<dbReference type="eggNOG" id="ENOG502RZ28">
    <property type="taxonomic scope" value="Eukaryota"/>
</dbReference>
<feature type="region of interest" description="Disordered" evidence="5">
    <location>
        <begin position="62"/>
        <end position="82"/>
    </location>
</feature>